<comment type="function">
    <text evidence="1">Essential component of the TIM23 complex, a complex that mediates the translocation of transit peptide-containing proteins across the mitochondrial inner membrane.</text>
</comment>
<dbReference type="KEGG" id="fcy:FRACYDRAFT_153036"/>
<dbReference type="PANTHER" id="PTHR12210">
    <property type="entry name" value="DULLARD PROTEIN PHOSPHATASE"/>
    <property type="match status" value="1"/>
</dbReference>
<dbReference type="GO" id="GO:0005744">
    <property type="term" value="C:TIM23 mitochondrial import inner membrane translocase complex"/>
    <property type="evidence" value="ECO:0007669"/>
    <property type="project" value="UniProtKB-UniRule"/>
</dbReference>
<reference evidence="3 4" key="1">
    <citation type="submission" date="2016-09" db="EMBL/GenBank/DDBJ databases">
        <title>Extensive genetic diversity and differential bi-allelic expression allows diatom success in the polar Southern Ocean.</title>
        <authorList>
            <consortium name="DOE Joint Genome Institute"/>
            <person name="Mock T."/>
            <person name="Otillar R.P."/>
            <person name="Strauss J."/>
            <person name="Dupont C."/>
            <person name="Frickenhaus S."/>
            <person name="Maumus F."/>
            <person name="Mcmullan M."/>
            <person name="Sanges R."/>
            <person name="Schmutz J."/>
            <person name="Toseland A."/>
            <person name="Valas R."/>
            <person name="Veluchamy A."/>
            <person name="Ward B.J."/>
            <person name="Allen A."/>
            <person name="Barry K."/>
            <person name="Falciatore A."/>
            <person name="Ferrante M."/>
            <person name="Fortunato A.E."/>
            <person name="Gloeckner G."/>
            <person name="Gruber A."/>
            <person name="Hipkin R."/>
            <person name="Janech M."/>
            <person name="Kroth P."/>
            <person name="Leese F."/>
            <person name="Lindquist E."/>
            <person name="Lyon B.R."/>
            <person name="Martin J."/>
            <person name="Mayer C."/>
            <person name="Parker M."/>
            <person name="Quesneville H."/>
            <person name="Raymond J."/>
            <person name="Uhlig C."/>
            <person name="Valentin K.U."/>
            <person name="Worden A.Z."/>
            <person name="Armbrust E.V."/>
            <person name="Bowler C."/>
            <person name="Green B."/>
            <person name="Moulton V."/>
            <person name="Van Oosterhout C."/>
            <person name="Grigoriev I."/>
        </authorList>
    </citation>
    <scope>NUCLEOTIDE SEQUENCE [LARGE SCALE GENOMIC DNA]</scope>
    <source>
        <strain evidence="3 4">CCMP1102</strain>
    </source>
</reference>
<dbReference type="EMBL" id="KV784359">
    <property type="protein sequence ID" value="OEU15876.1"/>
    <property type="molecule type" value="Genomic_DNA"/>
</dbReference>
<protein>
    <recommendedName>
        <fullName evidence="1">Mitochondrial import inner membrane translocase subunit TIM50</fullName>
    </recommendedName>
</protein>
<dbReference type="Pfam" id="PF03031">
    <property type="entry name" value="NIF"/>
    <property type="match status" value="1"/>
</dbReference>
<dbReference type="InterPro" id="IPR036412">
    <property type="entry name" value="HAD-like_sf"/>
</dbReference>
<dbReference type="OrthoDB" id="277011at2759"/>
<proteinExistence type="inferred from homology"/>
<feature type="domain" description="FCP1 homology" evidence="2">
    <location>
        <begin position="1"/>
        <end position="178"/>
    </location>
</feature>
<name>A0A1E7FCL4_9STRA</name>
<evidence type="ECO:0000313" key="4">
    <source>
        <dbReference type="Proteomes" id="UP000095751"/>
    </source>
</evidence>
<dbReference type="Proteomes" id="UP000095751">
    <property type="component" value="Unassembled WGS sequence"/>
</dbReference>
<dbReference type="InParanoid" id="A0A1E7FCL4"/>
<comment type="subcellular location">
    <subcellularLocation>
        <location evidence="1">Mitochondrion inner membrane</location>
        <topology evidence="1">Single-pass membrane protein</topology>
    </subcellularLocation>
</comment>
<evidence type="ECO:0000256" key="1">
    <source>
        <dbReference type="RuleBase" id="RU365079"/>
    </source>
</evidence>
<keyword evidence="1" id="KW-0496">Mitochondrion</keyword>
<dbReference type="SMART" id="SM00577">
    <property type="entry name" value="CPDc"/>
    <property type="match status" value="1"/>
</dbReference>
<dbReference type="PROSITE" id="PS50969">
    <property type="entry name" value="FCP1"/>
    <property type="match status" value="1"/>
</dbReference>
<keyword evidence="4" id="KW-1185">Reference proteome</keyword>
<feature type="non-terminal residue" evidence="3">
    <location>
        <position position="1"/>
    </location>
</feature>
<dbReference type="AlphaFoldDB" id="A0A1E7FCL4"/>
<keyword evidence="1" id="KW-0809">Transit peptide</keyword>
<dbReference type="InterPro" id="IPR023214">
    <property type="entry name" value="HAD_sf"/>
</dbReference>
<dbReference type="InterPro" id="IPR050365">
    <property type="entry name" value="TIM50"/>
</dbReference>
<organism evidence="3 4">
    <name type="scientific">Fragilariopsis cylindrus CCMP1102</name>
    <dbReference type="NCBI Taxonomy" id="635003"/>
    <lineage>
        <taxon>Eukaryota</taxon>
        <taxon>Sar</taxon>
        <taxon>Stramenopiles</taxon>
        <taxon>Ochrophyta</taxon>
        <taxon>Bacillariophyta</taxon>
        <taxon>Bacillariophyceae</taxon>
        <taxon>Bacillariophycidae</taxon>
        <taxon>Bacillariales</taxon>
        <taxon>Bacillariaceae</taxon>
        <taxon>Fragilariopsis</taxon>
    </lineage>
</organism>
<keyword evidence="1" id="KW-0813">Transport</keyword>
<dbReference type="SUPFAM" id="SSF56784">
    <property type="entry name" value="HAD-like"/>
    <property type="match status" value="1"/>
</dbReference>
<dbReference type="GO" id="GO:0015031">
    <property type="term" value="P:protein transport"/>
    <property type="evidence" value="ECO:0007669"/>
    <property type="project" value="UniProtKB-KW"/>
</dbReference>
<dbReference type="InterPro" id="IPR004274">
    <property type="entry name" value="FCP1_dom"/>
</dbReference>
<keyword evidence="1" id="KW-0811">Translocation</keyword>
<keyword evidence="1" id="KW-0653">Protein transport</keyword>
<comment type="similarity">
    <text evidence="1">Belongs to the TIM50 family.</text>
</comment>
<dbReference type="Gene3D" id="3.40.50.1000">
    <property type="entry name" value="HAD superfamily/HAD-like"/>
    <property type="match status" value="1"/>
</dbReference>
<gene>
    <name evidence="3" type="ORF">FRACYDRAFT_153036</name>
</gene>
<accession>A0A1E7FCL4</accession>
<evidence type="ECO:0000259" key="2">
    <source>
        <dbReference type="PROSITE" id="PS50969"/>
    </source>
</evidence>
<feature type="non-terminal residue" evidence="3">
    <location>
        <position position="192"/>
    </location>
</feature>
<sequence>LIVVLDLDDCLIHSKELVTRQPSCPKEDNDGGSLDPTKHAQSTFELEVMLRPGLVDFLVFATARYETHIFTAGSKRYADPIIDRLCMLVGDSNAFAKRWYRRDCETIVFDYVFGRIYVKPLAKVAKWAGRDDLGRIVHIDDRLNNFLLNHDNGIPILSWHGDPDDKHLQIVKLTLQNLDQLVDVRPYLRKIF</sequence>
<comment type="subunit">
    <text evidence="1">Component of the TIM23 complex.</text>
</comment>
<evidence type="ECO:0000313" key="3">
    <source>
        <dbReference type="EMBL" id="OEU15876.1"/>
    </source>
</evidence>